<dbReference type="EMBL" id="UINC01186120">
    <property type="protein sequence ID" value="SVD98187.1"/>
    <property type="molecule type" value="Genomic_DNA"/>
</dbReference>
<dbReference type="InterPro" id="IPR007554">
    <property type="entry name" value="Glycerophosphate_synth"/>
</dbReference>
<reference evidence="1" key="1">
    <citation type="submission" date="2018-05" db="EMBL/GenBank/DDBJ databases">
        <authorList>
            <person name="Lanie J.A."/>
            <person name="Ng W.-L."/>
            <person name="Kazmierczak K.M."/>
            <person name="Andrzejewski T.M."/>
            <person name="Davidsen T.M."/>
            <person name="Wayne K.J."/>
            <person name="Tettelin H."/>
            <person name="Glass J.I."/>
            <person name="Rusch D."/>
            <person name="Podicherti R."/>
            <person name="Tsui H.-C.T."/>
            <person name="Winkler M.E."/>
        </authorList>
    </citation>
    <scope>NUCLEOTIDE SEQUENCE</scope>
</reference>
<dbReference type="AlphaFoldDB" id="A0A382ZRN1"/>
<dbReference type="InterPro" id="IPR043149">
    <property type="entry name" value="TagF_N"/>
</dbReference>
<feature type="non-terminal residue" evidence="1">
    <location>
        <position position="184"/>
    </location>
</feature>
<protein>
    <submittedName>
        <fullName evidence="1">Uncharacterized protein</fullName>
    </submittedName>
</protein>
<accession>A0A382ZRN1</accession>
<dbReference type="GO" id="GO:0016020">
    <property type="term" value="C:membrane"/>
    <property type="evidence" value="ECO:0007669"/>
    <property type="project" value="InterPro"/>
</dbReference>
<evidence type="ECO:0000313" key="1">
    <source>
        <dbReference type="EMBL" id="SVD98187.1"/>
    </source>
</evidence>
<dbReference type="Gene3D" id="3.40.50.11820">
    <property type="match status" value="1"/>
</dbReference>
<dbReference type="GO" id="GO:0047355">
    <property type="term" value="F:CDP-glycerol glycerophosphotransferase activity"/>
    <property type="evidence" value="ECO:0007669"/>
    <property type="project" value="InterPro"/>
</dbReference>
<dbReference type="Pfam" id="PF04464">
    <property type="entry name" value="Glyphos_transf"/>
    <property type="match status" value="1"/>
</dbReference>
<proteinExistence type="predicted"/>
<sequence length="184" mass="21581">MNRAVNKLVFGILLYPLYLISRIIPKSDDVWIFGAWYGNRYSDSPSYLFEYVHQDIPEIRAIWLSNKSEVISKLQSRGFNAYHRNSPKGFWYCCRANVTFVNCGYSDVNKYAVGCSFKVQIWHGIPMKKIKNDDKINQNRKYFTLFVFIKAMLLKLFPFLDEKWDLIISSSQEVTKRLSSAFSV</sequence>
<name>A0A382ZRN1_9ZZZZ</name>
<gene>
    <name evidence="1" type="ORF">METZ01_LOCUS451041</name>
</gene>
<organism evidence="1">
    <name type="scientific">marine metagenome</name>
    <dbReference type="NCBI Taxonomy" id="408172"/>
    <lineage>
        <taxon>unclassified sequences</taxon>
        <taxon>metagenomes</taxon>
        <taxon>ecological metagenomes</taxon>
    </lineage>
</organism>